<reference evidence="2" key="1">
    <citation type="submission" date="2021-01" db="EMBL/GenBank/DDBJ databases">
        <authorList>
            <person name="Corre E."/>
            <person name="Pelletier E."/>
            <person name="Niang G."/>
            <person name="Scheremetjew M."/>
            <person name="Finn R."/>
            <person name="Kale V."/>
            <person name="Holt S."/>
            <person name="Cochrane G."/>
            <person name="Meng A."/>
            <person name="Brown T."/>
            <person name="Cohen L."/>
        </authorList>
    </citation>
    <scope>NUCLEOTIDE SEQUENCE</scope>
    <source>
        <strain evidence="2">Fehren 1</strain>
    </source>
</reference>
<evidence type="ECO:0000256" key="1">
    <source>
        <dbReference type="SAM" id="MobiDB-lite"/>
    </source>
</evidence>
<organism evidence="2">
    <name type="scientific">Favella ehrenbergii</name>
    <dbReference type="NCBI Taxonomy" id="182087"/>
    <lineage>
        <taxon>Eukaryota</taxon>
        <taxon>Sar</taxon>
        <taxon>Alveolata</taxon>
        <taxon>Ciliophora</taxon>
        <taxon>Intramacronucleata</taxon>
        <taxon>Spirotrichea</taxon>
        <taxon>Choreotrichia</taxon>
        <taxon>Tintinnida</taxon>
        <taxon>Xystonellidae</taxon>
        <taxon>Favella</taxon>
    </lineage>
</organism>
<evidence type="ECO:0000313" key="2">
    <source>
        <dbReference type="EMBL" id="CAE0314591.1"/>
    </source>
</evidence>
<proteinExistence type="predicted"/>
<accession>A0A7S3I5T4</accession>
<name>A0A7S3I5T4_9SPIT</name>
<feature type="region of interest" description="Disordered" evidence="1">
    <location>
        <begin position="96"/>
        <end position="117"/>
    </location>
</feature>
<sequence>MKFRKEGLEVPKELLEKKHSFNRARHERDIRKQHDFLKAKYDAQQALLADIAEINRKQAEQGLPTISSSVASTGLGVPVSNDAISASNSYVAGKILRPPGQGASKPFMQNVEGDAAR</sequence>
<dbReference type="EMBL" id="HBIE01031442">
    <property type="protein sequence ID" value="CAE0314591.1"/>
    <property type="molecule type" value="Transcribed_RNA"/>
</dbReference>
<protein>
    <submittedName>
        <fullName evidence="2">Uncharacterized protein</fullName>
    </submittedName>
</protein>
<gene>
    <name evidence="2" type="ORF">FEHR0123_LOCUS9517</name>
</gene>
<dbReference type="AlphaFoldDB" id="A0A7S3I5T4"/>